<keyword evidence="1" id="KW-0732">Signal</keyword>
<dbReference type="STRING" id="224324.aq_1501"/>
<dbReference type="KEGG" id="aae:aq_1501"/>
<feature type="chain" id="PRO_5004160352" description="Fibronectin type-III domain-containing protein" evidence="1">
    <location>
        <begin position="18"/>
        <end position="256"/>
    </location>
</feature>
<dbReference type="PATRIC" id="fig|224324.8.peg.1171"/>
<dbReference type="EMBL" id="AE000657">
    <property type="protein sequence ID" value="AAC07436.1"/>
    <property type="molecule type" value="Genomic_DNA"/>
</dbReference>
<dbReference type="InterPro" id="IPR013783">
    <property type="entry name" value="Ig-like_fold"/>
</dbReference>
<protein>
    <recommendedName>
        <fullName evidence="4">Fibronectin type-III domain-containing protein</fullName>
    </recommendedName>
</protein>
<feature type="signal peptide" evidence="1">
    <location>
        <begin position="1"/>
        <end position="17"/>
    </location>
</feature>
<dbReference type="HOGENOM" id="CLU_1114633_0_0_0"/>
<dbReference type="OrthoDB" id="13499at2"/>
<evidence type="ECO:0000313" key="3">
    <source>
        <dbReference type="Proteomes" id="UP000000798"/>
    </source>
</evidence>
<dbReference type="eggNOG" id="ENOG50337VA">
    <property type="taxonomic scope" value="Bacteria"/>
</dbReference>
<proteinExistence type="predicted"/>
<dbReference type="EnsemblBacteria" id="AAC07436">
    <property type="protein sequence ID" value="AAC07436"/>
    <property type="gene ID" value="aq_1501"/>
</dbReference>
<accession>O67471</accession>
<dbReference type="InParanoid" id="O67471"/>
<dbReference type="Gene3D" id="2.60.40.10">
    <property type="entry name" value="Immunoglobulins"/>
    <property type="match status" value="1"/>
</dbReference>
<reference evidence="2 3" key="1">
    <citation type="journal article" date="1998" name="Nature">
        <title>The complete genome of the hyperthermophilic bacterium Aquifex aeolicus.</title>
        <authorList>
            <person name="Deckert G."/>
            <person name="Warren P.V."/>
            <person name="Gaasterland T."/>
            <person name="Young W.G."/>
            <person name="Lenox A.L."/>
            <person name="Graham D.E."/>
            <person name="Overbeek R."/>
            <person name="Snead M.A."/>
            <person name="Keller M."/>
            <person name="Aujay M."/>
            <person name="Huber R."/>
            <person name="Feldman R.A."/>
            <person name="Short J.M."/>
            <person name="Olson G.J."/>
            <person name="Swanson R.V."/>
        </authorList>
    </citation>
    <scope>NUCLEOTIDE SEQUENCE [LARGE SCALE GENOMIC DNA]</scope>
    <source>
        <strain evidence="2 3">VF5</strain>
    </source>
</reference>
<name>O67471_AQUAE</name>
<dbReference type="PIR" id="E70430">
    <property type="entry name" value="E70430"/>
</dbReference>
<dbReference type="Proteomes" id="UP000000798">
    <property type="component" value="Chromosome"/>
</dbReference>
<keyword evidence="3" id="KW-1185">Reference proteome</keyword>
<dbReference type="AlphaFoldDB" id="O67471"/>
<gene>
    <name evidence="2" type="ordered locus">aq_1501</name>
</gene>
<organism evidence="2 3">
    <name type="scientific">Aquifex aeolicus (strain VF5)</name>
    <dbReference type="NCBI Taxonomy" id="224324"/>
    <lineage>
        <taxon>Bacteria</taxon>
        <taxon>Pseudomonadati</taxon>
        <taxon>Aquificota</taxon>
        <taxon>Aquificia</taxon>
        <taxon>Aquificales</taxon>
        <taxon>Aquificaceae</taxon>
        <taxon>Aquifex</taxon>
    </lineage>
</organism>
<sequence length="256" mass="29913">MFLFLFFLLILSCGIKAPPKPLPEPQFSVKRIGEVVYVSGQNIEVKNFKKLNEFWYKKEKSSFCFEVKHVKGKSKKVCVKESSGKPPELEIKELKEKVLLIPRESGTFRIYRVVKDKVLYPIPLKEFSKETEVQKDYEPYYIGVTKVLSQDYESEPLIIKISPKPKPVPKPPYSAGYTVKGKKLIIYWFHENYEELIGFNVYKNGKKLNETPLKRNYFEDELPKKETLYEITAVNRFGIESKPVKVFFHPVESQTP</sequence>
<evidence type="ECO:0008006" key="4">
    <source>
        <dbReference type="Google" id="ProtNLM"/>
    </source>
</evidence>
<dbReference type="RefSeq" id="WP_010880974.1">
    <property type="nucleotide sequence ID" value="NC_000918.1"/>
</dbReference>
<evidence type="ECO:0000313" key="2">
    <source>
        <dbReference type="EMBL" id="AAC07436.1"/>
    </source>
</evidence>
<evidence type="ECO:0000256" key="1">
    <source>
        <dbReference type="SAM" id="SignalP"/>
    </source>
</evidence>